<evidence type="ECO:0000259" key="2">
    <source>
        <dbReference type="Pfam" id="PF06985"/>
    </source>
</evidence>
<dbReference type="AlphaFoldDB" id="A0A8H4IJA0"/>
<reference evidence="3" key="1">
    <citation type="submission" date="2020-04" db="EMBL/GenBank/DDBJ databases">
        <title>Genome Assembly and Annotation of Botryosphaeria dothidea sdau 11-99, a Latent Pathogen of Apple Fruit Ring Rot in China.</title>
        <authorList>
            <person name="Yu C."/>
            <person name="Diao Y."/>
            <person name="Lu Q."/>
            <person name="Zhao J."/>
            <person name="Cui S."/>
            <person name="Peng C."/>
            <person name="He B."/>
            <person name="Liu H."/>
        </authorList>
    </citation>
    <scope>NUCLEOTIDE SEQUENCE [LARGE SCALE GENOMIC DNA]</scope>
    <source>
        <strain evidence="3">Sdau11-99</strain>
    </source>
</reference>
<keyword evidence="4" id="KW-1185">Reference proteome</keyword>
<proteinExistence type="predicted"/>
<name>A0A8H4IJA0_9PEZI</name>
<dbReference type="InterPro" id="IPR010730">
    <property type="entry name" value="HET"/>
</dbReference>
<feature type="domain" description="Heterokaryon incompatibility" evidence="2">
    <location>
        <begin position="251"/>
        <end position="402"/>
    </location>
</feature>
<dbReference type="PANTHER" id="PTHR33112:SF16">
    <property type="entry name" value="HETEROKARYON INCOMPATIBILITY DOMAIN-CONTAINING PROTEIN"/>
    <property type="match status" value="1"/>
</dbReference>
<evidence type="ECO:0000313" key="3">
    <source>
        <dbReference type="EMBL" id="KAF4302390.1"/>
    </source>
</evidence>
<dbReference type="Proteomes" id="UP000572817">
    <property type="component" value="Unassembled WGS sequence"/>
</dbReference>
<evidence type="ECO:0000256" key="1">
    <source>
        <dbReference type="SAM" id="MobiDB-lite"/>
    </source>
</evidence>
<gene>
    <name evidence="3" type="ORF">GTA08_BOTSDO10405</name>
</gene>
<feature type="region of interest" description="Disordered" evidence="1">
    <location>
        <begin position="1"/>
        <end position="24"/>
    </location>
</feature>
<sequence>MSVSHGAFSSGALPPKFESQGDQPRSLCEYCKGIPFREEDYADASKGCQFVAGLKERQDRLVYNSSESKEDIVVQFYLNYDRTDTFPDLPSITATAEAGCPFCEVLLTSYFMTKCARIPGATNVNLKLAYEWNRETSRLLGLSIAASITRRNGDTRYLTDPKFCCIESERDDPCTPWLGIKMKPQSEDLSLEETLEIAKGWVEGCVGTCHPQESNKKIPTRLVDVGAPHDEPSKIRVVHSGKAANSADWKYVALSHCWGDADCPPLRTTTDSLAAWLDNIPFATLPKNYQDAVVVTRSLGIRYLWIDSLCIIQDDVHDWDTESIQMNEVYHHAYVTLIAAAGSSCHDGFLRFQPARRVAVRYGPSSTVPSIAGTYHLREARGLGARDIEQSAWRTRGWTFQESLFSRRKLFFTAATAYYQCGFRLQAPQRRATRRYRHGEHFRENLARVSQKAGGAVGFYGGTWYGCVQEYSGRRFTVAQDRLAAVAAWARELARAREGGRYLAGLWEDGLCYWLLWCCAKLAATQSLQARLRFAAEQEFVAPSWSWASQAHKVHWQWPLGLGGKRVYTVAEVLECKTAARTKNTFGRLVSGYLRVRGAVCVPPELPLYRSDRGPFSFIENQAGLCIGLDWMEPRMAVSNGERIPYALIVDLVMLRLVQTGHGSQYGGLMLLPTGKSEQFWRVGIFILDNEKEPGSAELFKKDCEEKIITIV</sequence>
<comment type="caution">
    <text evidence="3">The sequence shown here is derived from an EMBL/GenBank/DDBJ whole genome shotgun (WGS) entry which is preliminary data.</text>
</comment>
<dbReference type="Pfam" id="PF06985">
    <property type="entry name" value="HET"/>
    <property type="match status" value="1"/>
</dbReference>
<dbReference type="OrthoDB" id="2958217at2759"/>
<dbReference type="EMBL" id="WWBZ02000073">
    <property type="protein sequence ID" value="KAF4302390.1"/>
    <property type="molecule type" value="Genomic_DNA"/>
</dbReference>
<dbReference type="PANTHER" id="PTHR33112">
    <property type="entry name" value="DOMAIN PROTEIN, PUTATIVE-RELATED"/>
    <property type="match status" value="1"/>
</dbReference>
<evidence type="ECO:0000313" key="4">
    <source>
        <dbReference type="Proteomes" id="UP000572817"/>
    </source>
</evidence>
<protein>
    <submittedName>
        <fullName evidence="3">Heterokaryon incompatibility</fullName>
    </submittedName>
</protein>
<organism evidence="3 4">
    <name type="scientific">Botryosphaeria dothidea</name>
    <dbReference type="NCBI Taxonomy" id="55169"/>
    <lineage>
        <taxon>Eukaryota</taxon>
        <taxon>Fungi</taxon>
        <taxon>Dikarya</taxon>
        <taxon>Ascomycota</taxon>
        <taxon>Pezizomycotina</taxon>
        <taxon>Dothideomycetes</taxon>
        <taxon>Dothideomycetes incertae sedis</taxon>
        <taxon>Botryosphaeriales</taxon>
        <taxon>Botryosphaeriaceae</taxon>
        <taxon>Botryosphaeria</taxon>
    </lineage>
</organism>
<accession>A0A8H4IJA0</accession>